<keyword evidence="1" id="KW-0472">Membrane</keyword>
<feature type="transmembrane region" description="Helical" evidence="1">
    <location>
        <begin position="13"/>
        <end position="37"/>
    </location>
</feature>
<keyword evidence="1" id="KW-1133">Transmembrane helix</keyword>
<feature type="transmembrane region" description="Helical" evidence="1">
    <location>
        <begin position="85"/>
        <end position="111"/>
    </location>
</feature>
<accession>A0ABY7DS72</accession>
<gene>
    <name evidence="2" type="ORF">MAR_022178</name>
</gene>
<dbReference type="Proteomes" id="UP001164746">
    <property type="component" value="Chromosome 3"/>
</dbReference>
<dbReference type="EMBL" id="CP111014">
    <property type="protein sequence ID" value="WAQ97805.1"/>
    <property type="molecule type" value="Genomic_DNA"/>
</dbReference>
<proteinExistence type="predicted"/>
<feature type="transmembrane region" description="Helical" evidence="1">
    <location>
        <begin position="123"/>
        <end position="144"/>
    </location>
</feature>
<organism evidence="2 3">
    <name type="scientific">Mya arenaria</name>
    <name type="common">Soft-shell clam</name>
    <dbReference type="NCBI Taxonomy" id="6604"/>
    <lineage>
        <taxon>Eukaryota</taxon>
        <taxon>Metazoa</taxon>
        <taxon>Spiralia</taxon>
        <taxon>Lophotrochozoa</taxon>
        <taxon>Mollusca</taxon>
        <taxon>Bivalvia</taxon>
        <taxon>Autobranchia</taxon>
        <taxon>Heteroconchia</taxon>
        <taxon>Euheterodonta</taxon>
        <taxon>Imparidentia</taxon>
        <taxon>Neoheterodontei</taxon>
        <taxon>Myida</taxon>
        <taxon>Myoidea</taxon>
        <taxon>Myidae</taxon>
        <taxon>Mya</taxon>
    </lineage>
</organism>
<evidence type="ECO:0000313" key="2">
    <source>
        <dbReference type="EMBL" id="WAQ97805.1"/>
    </source>
</evidence>
<name>A0ABY7DS72_MYAAR</name>
<evidence type="ECO:0000256" key="1">
    <source>
        <dbReference type="SAM" id="Phobius"/>
    </source>
</evidence>
<keyword evidence="1" id="KW-0812">Transmembrane</keyword>
<dbReference type="Gene3D" id="1.20.140.150">
    <property type="match status" value="1"/>
</dbReference>
<evidence type="ECO:0000313" key="3">
    <source>
        <dbReference type="Proteomes" id="UP001164746"/>
    </source>
</evidence>
<sequence>MAFCGTASIWAKLAFVAIVIGLILFIVGFATPSWMVYQITTSSIRVGLWRMRSCSNNACTDEAVNSALTNAVGVYTFVSGARGKCIAITAASFCLTTGLLGFICMIVWLVYVQDPYESSWSMGLVVLGSILAAIAGLLLIPDVLDNSASPRRNRAGPQGGRYY</sequence>
<reference evidence="2" key="1">
    <citation type="submission" date="2022-11" db="EMBL/GenBank/DDBJ databases">
        <title>Centuries of genome instability and evolution in soft-shell clam transmissible cancer (bioRxiv).</title>
        <authorList>
            <person name="Hart S.F.M."/>
            <person name="Yonemitsu M.A."/>
            <person name="Giersch R.M."/>
            <person name="Beal B.F."/>
            <person name="Arriagada G."/>
            <person name="Davis B.W."/>
            <person name="Ostrander E.A."/>
            <person name="Goff S.P."/>
            <person name="Metzger M.J."/>
        </authorList>
    </citation>
    <scope>NUCLEOTIDE SEQUENCE</scope>
    <source>
        <strain evidence="2">MELC-2E11</strain>
        <tissue evidence="2">Siphon/mantle</tissue>
    </source>
</reference>
<keyword evidence="3" id="KW-1185">Reference proteome</keyword>
<protein>
    <submittedName>
        <fullName evidence="2">Uncharacterized protein</fullName>
    </submittedName>
</protein>